<proteinExistence type="predicted"/>
<reference evidence="1 2" key="1">
    <citation type="submission" date="2024-09" db="EMBL/GenBank/DDBJ databases">
        <authorList>
            <person name="Sun Q."/>
            <person name="Mori K."/>
        </authorList>
    </citation>
    <scope>NUCLEOTIDE SEQUENCE [LARGE SCALE GENOMIC DNA]</scope>
    <source>
        <strain evidence="1 2">CGMCC 1.12926</strain>
    </source>
</reference>
<dbReference type="Proteomes" id="UP001589734">
    <property type="component" value="Unassembled WGS sequence"/>
</dbReference>
<accession>A0ABV6BYJ3</accession>
<dbReference type="RefSeq" id="WP_379682912.1">
    <property type="nucleotide sequence ID" value="NZ_JBHLYW010000029.1"/>
</dbReference>
<organism evidence="1 2">
    <name type="scientific">Flavobacterium procerum</name>
    <dbReference type="NCBI Taxonomy" id="1455569"/>
    <lineage>
        <taxon>Bacteria</taxon>
        <taxon>Pseudomonadati</taxon>
        <taxon>Bacteroidota</taxon>
        <taxon>Flavobacteriia</taxon>
        <taxon>Flavobacteriales</taxon>
        <taxon>Flavobacteriaceae</taxon>
        <taxon>Flavobacterium</taxon>
    </lineage>
</organism>
<dbReference type="EMBL" id="JBHLYW010000029">
    <property type="protein sequence ID" value="MFC0080098.1"/>
    <property type="molecule type" value="Genomic_DNA"/>
</dbReference>
<evidence type="ECO:0000313" key="2">
    <source>
        <dbReference type="Proteomes" id="UP001589734"/>
    </source>
</evidence>
<sequence length="123" mass="14500">MKKLLIVSIMFLCFSYSKKEFIVSIEQPYEKKLDGLKLEIFLDKKKVKETNLKANNIMPSYETFDMYTSNEGKHLLEVKLKDTVFGYDVKYPEEKYIIVGPYLKKNGKIQMGILKQKEGFIFH</sequence>
<keyword evidence="2" id="KW-1185">Reference proteome</keyword>
<evidence type="ECO:0000313" key="1">
    <source>
        <dbReference type="EMBL" id="MFC0080098.1"/>
    </source>
</evidence>
<name>A0ABV6BYJ3_9FLAO</name>
<gene>
    <name evidence="1" type="ORF">ACFFLS_23845</name>
</gene>
<comment type="caution">
    <text evidence="1">The sequence shown here is derived from an EMBL/GenBank/DDBJ whole genome shotgun (WGS) entry which is preliminary data.</text>
</comment>
<protein>
    <submittedName>
        <fullName evidence="1">Uncharacterized protein</fullName>
    </submittedName>
</protein>